<proteinExistence type="predicted"/>
<feature type="region of interest" description="Disordered" evidence="1">
    <location>
        <begin position="1"/>
        <end position="38"/>
    </location>
</feature>
<dbReference type="AlphaFoldDB" id="A0A974H7Z8"/>
<dbReference type="Proteomes" id="UP000694892">
    <property type="component" value="Chromosome 8L"/>
</dbReference>
<sequence length="99" mass="11096">MQESQMCGRSASRSVLTAKTSSGCQHPAERNECSVTDSRVPDTDTPFLIAYWFYEQEDIKFCPITFDYAYFAFPETKTRASKQVSVPICGAHNVEDTAV</sequence>
<name>A0A974H7Z8_XENLA</name>
<feature type="non-terminal residue" evidence="2">
    <location>
        <position position="99"/>
    </location>
</feature>
<accession>A0A974H7Z8</accession>
<evidence type="ECO:0000313" key="2">
    <source>
        <dbReference type="EMBL" id="OCT68224.1"/>
    </source>
</evidence>
<organism evidence="2 3">
    <name type="scientific">Xenopus laevis</name>
    <name type="common">African clawed frog</name>
    <dbReference type="NCBI Taxonomy" id="8355"/>
    <lineage>
        <taxon>Eukaryota</taxon>
        <taxon>Metazoa</taxon>
        <taxon>Chordata</taxon>
        <taxon>Craniata</taxon>
        <taxon>Vertebrata</taxon>
        <taxon>Euteleostomi</taxon>
        <taxon>Amphibia</taxon>
        <taxon>Batrachia</taxon>
        <taxon>Anura</taxon>
        <taxon>Pipoidea</taxon>
        <taxon>Pipidae</taxon>
        <taxon>Xenopodinae</taxon>
        <taxon>Xenopus</taxon>
        <taxon>Xenopus</taxon>
    </lineage>
</organism>
<protein>
    <submittedName>
        <fullName evidence="2">Uncharacterized protein</fullName>
    </submittedName>
</protein>
<feature type="compositionally biased region" description="Polar residues" evidence="1">
    <location>
        <begin position="1"/>
        <end position="24"/>
    </location>
</feature>
<evidence type="ECO:0000313" key="3">
    <source>
        <dbReference type="Proteomes" id="UP000694892"/>
    </source>
</evidence>
<reference evidence="3" key="1">
    <citation type="journal article" date="2016" name="Nature">
        <title>Genome evolution in the allotetraploid frog Xenopus laevis.</title>
        <authorList>
            <person name="Session A.M."/>
            <person name="Uno Y."/>
            <person name="Kwon T."/>
            <person name="Chapman J.A."/>
            <person name="Toyoda A."/>
            <person name="Takahashi S."/>
            <person name="Fukui A."/>
            <person name="Hikosaka A."/>
            <person name="Suzuki A."/>
            <person name="Kondo M."/>
            <person name="van Heeringen S.J."/>
            <person name="Quigley I."/>
            <person name="Heinz S."/>
            <person name="Ogino H."/>
            <person name="Ochi H."/>
            <person name="Hellsten U."/>
            <person name="Lyons J.B."/>
            <person name="Simakov O."/>
            <person name="Putnam N."/>
            <person name="Stites J."/>
            <person name="Kuroki Y."/>
            <person name="Tanaka T."/>
            <person name="Michiue T."/>
            <person name="Watanabe M."/>
            <person name="Bogdanovic O."/>
            <person name="Lister R."/>
            <person name="Georgiou G."/>
            <person name="Paranjpe S.S."/>
            <person name="van Kruijsbergen I."/>
            <person name="Shu S."/>
            <person name="Carlson J."/>
            <person name="Kinoshita T."/>
            <person name="Ohta Y."/>
            <person name="Mawaribuchi S."/>
            <person name="Jenkins J."/>
            <person name="Grimwood J."/>
            <person name="Schmutz J."/>
            <person name="Mitros T."/>
            <person name="Mozaffari S.V."/>
            <person name="Suzuki Y."/>
            <person name="Haramoto Y."/>
            <person name="Yamamoto T.S."/>
            <person name="Takagi C."/>
            <person name="Heald R."/>
            <person name="Miller K."/>
            <person name="Haudenschild C."/>
            <person name="Kitzman J."/>
            <person name="Nakayama T."/>
            <person name="Izutsu Y."/>
            <person name="Robert J."/>
            <person name="Fortriede J."/>
            <person name="Burns K."/>
            <person name="Lotay V."/>
            <person name="Karimi K."/>
            <person name="Yasuoka Y."/>
            <person name="Dichmann D.S."/>
            <person name="Flajnik M.F."/>
            <person name="Houston D.W."/>
            <person name="Shendure J."/>
            <person name="DuPasquier L."/>
            <person name="Vize P.D."/>
            <person name="Zorn A.M."/>
            <person name="Ito M."/>
            <person name="Marcotte E.M."/>
            <person name="Wallingford J.B."/>
            <person name="Ito Y."/>
            <person name="Asashima M."/>
            <person name="Ueno N."/>
            <person name="Matsuda Y."/>
            <person name="Veenstra G.J."/>
            <person name="Fujiyama A."/>
            <person name="Harland R.M."/>
            <person name="Taira M."/>
            <person name="Rokhsar D.S."/>
        </authorList>
    </citation>
    <scope>NUCLEOTIDE SEQUENCE [LARGE SCALE GENOMIC DNA]</scope>
    <source>
        <strain evidence="3">J</strain>
    </source>
</reference>
<gene>
    <name evidence="2" type="ORF">XELAEV_18039521mg</name>
</gene>
<dbReference type="EMBL" id="CM004480">
    <property type="protein sequence ID" value="OCT68224.1"/>
    <property type="molecule type" value="Genomic_DNA"/>
</dbReference>
<evidence type="ECO:0000256" key="1">
    <source>
        <dbReference type="SAM" id="MobiDB-lite"/>
    </source>
</evidence>